<dbReference type="InterPro" id="IPR040442">
    <property type="entry name" value="Pyrv_kinase-like_dom_sf"/>
</dbReference>
<feature type="binding site" evidence="6">
    <location>
        <position position="157"/>
    </location>
    <ligand>
        <name>Mg(2+)</name>
        <dbReference type="ChEBI" id="CHEBI:18420"/>
    </ligand>
</feature>
<keyword evidence="4 6" id="KW-0460">Magnesium</keyword>
<dbReference type="InterPro" id="IPR015813">
    <property type="entry name" value="Pyrv/PenolPyrv_kinase-like_dom"/>
</dbReference>
<evidence type="ECO:0000313" key="8">
    <source>
        <dbReference type="EMBL" id="QKE90876.1"/>
    </source>
</evidence>
<dbReference type="Proteomes" id="UP000500767">
    <property type="component" value="Chromosome"/>
</dbReference>
<dbReference type="GO" id="GO:0006107">
    <property type="term" value="P:oxaloacetate metabolic process"/>
    <property type="evidence" value="ECO:0007669"/>
    <property type="project" value="TreeGrafter"/>
</dbReference>
<dbReference type="AlphaFoldDB" id="A0A6M8HRF5"/>
<sequence length="298" mass="31681">MRLRSWLFVPGDVVSKLEKALAIGADVVILDLEDSVTETRKPDARRLVNQFLMAHPAPRSSSIFVRINPLGTPHALADLAAIVSAGPDGIVLPKPDSAQDAIRLGHYLDAFEAAAGLPAGQIRILPIATETPRALFTLDSYRDVGGRLVGLTWGAEDLPAAVGASTNRNADGGYSDLCRMARTLCLAGAAAARLLPIETVYPDFRETAGLEAYAARGRRDGFVGMLAIHPRQVPVINAAFTPAPLELEHARQVVALFAANPTAGTVSLDGRMLDLPHLKQAQAILASADESLRPQHDA</sequence>
<dbReference type="PANTHER" id="PTHR32308">
    <property type="entry name" value="LYASE BETA SUBUNIT, PUTATIVE (AFU_ORTHOLOGUE AFUA_4G13030)-RELATED"/>
    <property type="match status" value="1"/>
</dbReference>
<comment type="similarity">
    <text evidence="2">Belongs to the HpcH/HpaI aldolase family.</text>
</comment>
<dbReference type="GO" id="GO:0016829">
    <property type="term" value="F:lyase activity"/>
    <property type="evidence" value="ECO:0007669"/>
    <property type="project" value="UniProtKB-KW"/>
</dbReference>
<dbReference type="SUPFAM" id="SSF51621">
    <property type="entry name" value="Phosphoenolpyruvate/pyruvate domain"/>
    <property type="match status" value="1"/>
</dbReference>
<evidence type="ECO:0000259" key="7">
    <source>
        <dbReference type="Pfam" id="PF03328"/>
    </source>
</evidence>
<organism evidence="8 9">
    <name type="scientific">Lichenicola cladoniae</name>
    <dbReference type="NCBI Taxonomy" id="1484109"/>
    <lineage>
        <taxon>Bacteria</taxon>
        <taxon>Pseudomonadati</taxon>
        <taxon>Pseudomonadota</taxon>
        <taxon>Alphaproteobacteria</taxon>
        <taxon>Acetobacterales</taxon>
        <taxon>Acetobacteraceae</taxon>
        <taxon>Lichenicola</taxon>
    </lineage>
</organism>
<dbReference type="InterPro" id="IPR011206">
    <property type="entry name" value="Citrate_lyase_beta/mcl1/mcl2"/>
</dbReference>
<evidence type="ECO:0000256" key="3">
    <source>
        <dbReference type="ARBA" id="ARBA00022723"/>
    </source>
</evidence>
<gene>
    <name evidence="8" type="ORF">HN018_13245</name>
</gene>
<evidence type="ECO:0000256" key="2">
    <source>
        <dbReference type="ARBA" id="ARBA00005568"/>
    </source>
</evidence>
<feature type="domain" description="HpcH/HpaI aldolase/citrate lyase" evidence="7">
    <location>
        <begin position="4"/>
        <end position="230"/>
    </location>
</feature>
<dbReference type="Gene3D" id="3.20.20.60">
    <property type="entry name" value="Phosphoenolpyruvate-binding domains"/>
    <property type="match status" value="1"/>
</dbReference>
<name>A0A6M8HRF5_9PROT</name>
<proteinExistence type="inferred from homology"/>
<dbReference type="EMBL" id="CP053708">
    <property type="protein sequence ID" value="QKE90876.1"/>
    <property type="molecule type" value="Genomic_DNA"/>
</dbReference>
<dbReference type="InterPro" id="IPR005000">
    <property type="entry name" value="Aldolase/citrate-lyase_domain"/>
</dbReference>
<evidence type="ECO:0000256" key="5">
    <source>
        <dbReference type="PIRSR" id="PIRSR015582-1"/>
    </source>
</evidence>
<reference evidence="8 9" key="1">
    <citation type="journal article" date="2014" name="World J. Microbiol. Biotechnol.">
        <title>Biodiversity and physiological characteristics of Antarctic and Arctic lichens-associated bacteria.</title>
        <authorList>
            <person name="Lee Y.M."/>
            <person name="Kim E.H."/>
            <person name="Lee H.K."/>
            <person name="Hong S.G."/>
        </authorList>
    </citation>
    <scope>NUCLEOTIDE SEQUENCE [LARGE SCALE GENOMIC DNA]</scope>
    <source>
        <strain evidence="8 9">PAMC 26569</strain>
    </source>
</reference>
<evidence type="ECO:0000256" key="4">
    <source>
        <dbReference type="ARBA" id="ARBA00022842"/>
    </source>
</evidence>
<evidence type="ECO:0000256" key="1">
    <source>
        <dbReference type="ARBA" id="ARBA00001946"/>
    </source>
</evidence>
<keyword evidence="8" id="KW-0456">Lyase</keyword>
<comment type="cofactor">
    <cofactor evidence="1">
        <name>Mg(2+)</name>
        <dbReference type="ChEBI" id="CHEBI:18420"/>
    </cofactor>
</comment>
<dbReference type="GO" id="GO:0000287">
    <property type="term" value="F:magnesium ion binding"/>
    <property type="evidence" value="ECO:0007669"/>
    <property type="project" value="TreeGrafter"/>
</dbReference>
<dbReference type="Pfam" id="PF03328">
    <property type="entry name" value="HpcH_HpaI"/>
    <property type="match status" value="1"/>
</dbReference>
<protein>
    <submittedName>
        <fullName evidence="8">CoA ester lyase</fullName>
    </submittedName>
</protein>
<dbReference type="PIRSF" id="PIRSF015582">
    <property type="entry name" value="Cit_lyase_B"/>
    <property type="match status" value="1"/>
</dbReference>
<keyword evidence="9" id="KW-1185">Reference proteome</keyword>
<evidence type="ECO:0000256" key="6">
    <source>
        <dbReference type="PIRSR" id="PIRSR015582-2"/>
    </source>
</evidence>
<feature type="binding site" evidence="5">
    <location>
        <position position="130"/>
    </location>
    <ligand>
        <name>substrate</name>
    </ligand>
</feature>
<feature type="binding site" evidence="5">
    <location>
        <position position="66"/>
    </location>
    <ligand>
        <name>substrate</name>
    </ligand>
</feature>
<dbReference type="RefSeq" id="WP_171836597.1">
    <property type="nucleotide sequence ID" value="NZ_CP053708.1"/>
</dbReference>
<keyword evidence="3 6" id="KW-0479">Metal-binding</keyword>
<accession>A0A6M8HRF5</accession>
<evidence type="ECO:0000313" key="9">
    <source>
        <dbReference type="Proteomes" id="UP000500767"/>
    </source>
</evidence>
<feature type="binding site" evidence="6">
    <location>
        <position position="130"/>
    </location>
    <ligand>
        <name>Mg(2+)</name>
        <dbReference type="ChEBI" id="CHEBI:18420"/>
    </ligand>
</feature>
<dbReference type="PANTHER" id="PTHR32308:SF0">
    <property type="entry name" value="HPCH_HPAI ALDOLASE_CITRATE LYASE DOMAIN-CONTAINING PROTEIN"/>
    <property type="match status" value="1"/>
</dbReference>
<dbReference type="KEGG" id="lck:HN018_13245"/>